<dbReference type="Pfam" id="PF02055">
    <property type="entry name" value="Glyco_hydro_30"/>
    <property type="match status" value="1"/>
</dbReference>
<evidence type="ECO:0000259" key="6">
    <source>
        <dbReference type="Pfam" id="PF02055"/>
    </source>
</evidence>
<evidence type="ECO:0000313" key="8">
    <source>
        <dbReference type="Proteomes" id="UP001140091"/>
    </source>
</evidence>
<keyword evidence="4" id="KW-0326">Glycosidase</keyword>
<dbReference type="GO" id="GO:0006680">
    <property type="term" value="P:glucosylceramide catabolic process"/>
    <property type="evidence" value="ECO:0007669"/>
    <property type="project" value="TreeGrafter"/>
</dbReference>
<dbReference type="SUPFAM" id="SSF51445">
    <property type="entry name" value="(Trans)glycosidases"/>
    <property type="match status" value="1"/>
</dbReference>
<evidence type="ECO:0000256" key="3">
    <source>
        <dbReference type="ARBA" id="ARBA00022801"/>
    </source>
</evidence>
<organism evidence="7 8">
    <name type="scientific">Candolleomyces eurysporus</name>
    <dbReference type="NCBI Taxonomy" id="2828524"/>
    <lineage>
        <taxon>Eukaryota</taxon>
        <taxon>Fungi</taxon>
        <taxon>Dikarya</taxon>
        <taxon>Basidiomycota</taxon>
        <taxon>Agaricomycotina</taxon>
        <taxon>Agaricomycetes</taxon>
        <taxon>Agaricomycetidae</taxon>
        <taxon>Agaricales</taxon>
        <taxon>Agaricineae</taxon>
        <taxon>Psathyrellaceae</taxon>
        <taxon>Candolleomyces</taxon>
    </lineage>
</organism>
<dbReference type="OrthoDB" id="2160638at2759"/>
<dbReference type="AlphaFoldDB" id="A0A9W8IU21"/>
<sequence>MKARLRQCRPSRNEILSNGRRILFSCSSTKAQSKGNTEMGGEVNPPEHNVPPLAQVGPKRTSGVALITMAAAILQILYLLCLPFCKCQQIWDVWQTTWDRSQLLTSLRPSSPINFVQPGPIGEADIAVDDRAQYQVMLGFGATLTDASALVLNNLKKRNPSNYWALMNTAFNPSTSGSGAGLNYIRVPIGASDFSANVYSLNDYKGDESMSRFDITQVPSHVFAVLRDVMAINEYLKLHLVPWSPPGWMKDSQTMNGGNMLERYIPAYARYLLRAVQGFQSQGVPIYAISIQNEPQNSNPTYPTCLMTPDVEAGIVVALRNALDSTGLGRIKIVGYEHNWDNAAWYPGEIDIYFTECSGTYGSDWWDDIKWYMDNLWVGSVERFARTGLMWNIALDGAGNPKLPGTNSCGGPGCRPLVTVNNDGSYVFNQEFYAMAQASKAILPQDDGGPFGQRIGTAMKGGKGWALRVSAFVTRRSSQAEWARYSLVVLNWNDGGSNGWNPVPLKTTISFRGMQATYTFPVGVTTLLWYAPA</sequence>
<dbReference type="EMBL" id="JANBPK010001472">
    <property type="protein sequence ID" value="KAJ2922981.1"/>
    <property type="molecule type" value="Genomic_DNA"/>
</dbReference>
<feature type="region of interest" description="Disordered" evidence="5">
    <location>
        <begin position="32"/>
        <end position="53"/>
    </location>
</feature>
<protein>
    <recommendedName>
        <fullName evidence="6">Glycosyl hydrolase family 30 TIM-barrel domain-containing protein</fullName>
    </recommendedName>
</protein>
<proteinExistence type="inferred from homology"/>
<dbReference type="PANTHER" id="PTHR11069">
    <property type="entry name" value="GLUCOSYLCERAMIDASE"/>
    <property type="match status" value="1"/>
</dbReference>
<evidence type="ECO:0000256" key="5">
    <source>
        <dbReference type="SAM" id="MobiDB-lite"/>
    </source>
</evidence>
<keyword evidence="8" id="KW-1185">Reference proteome</keyword>
<keyword evidence="3 4" id="KW-0378">Hydrolase</keyword>
<dbReference type="PANTHER" id="PTHR11069:SF23">
    <property type="entry name" value="LYSOSOMAL ACID GLUCOSYLCERAMIDASE"/>
    <property type="match status" value="1"/>
</dbReference>
<comment type="similarity">
    <text evidence="1 4">Belongs to the glycosyl hydrolase 30 family.</text>
</comment>
<name>A0A9W8IU21_9AGAR</name>
<dbReference type="GO" id="GO:0004348">
    <property type="term" value="F:glucosylceramidase activity"/>
    <property type="evidence" value="ECO:0007669"/>
    <property type="project" value="InterPro"/>
</dbReference>
<evidence type="ECO:0000256" key="2">
    <source>
        <dbReference type="ARBA" id="ARBA00022729"/>
    </source>
</evidence>
<comment type="caution">
    <text evidence="7">The sequence shown here is derived from an EMBL/GenBank/DDBJ whole genome shotgun (WGS) entry which is preliminary data.</text>
</comment>
<dbReference type="InterPro" id="IPR001139">
    <property type="entry name" value="Glyco_hydro_30"/>
</dbReference>
<evidence type="ECO:0000256" key="4">
    <source>
        <dbReference type="RuleBase" id="RU361188"/>
    </source>
</evidence>
<dbReference type="InterPro" id="IPR033453">
    <property type="entry name" value="Glyco_hydro_30_TIM-barrel"/>
</dbReference>
<dbReference type="Gene3D" id="3.20.20.80">
    <property type="entry name" value="Glycosidases"/>
    <property type="match status" value="2"/>
</dbReference>
<gene>
    <name evidence="7" type="ORF">H1R20_g14111</name>
</gene>
<feature type="non-terminal residue" evidence="7">
    <location>
        <position position="1"/>
    </location>
</feature>
<feature type="domain" description="Glycosyl hydrolase family 30 TIM-barrel" evidence="6">
    <location>
        <begin position="139"/>
        <end position="297"/>
    </location>
</feature>
<dbReference type="InterPro" id="IPR017853">
    <property type="entry name" value="GH"/>
</dbReference>
<keyword evidence="2" id="KW-0732">Signal</keyword>
<dbReference type="Proteomes" id="UP001140091">
    <property type="component" value="Unassembled WGS sequence"/>
</dbReference>
<evidence type="ECO:0000313" key="7">
    <source>
        <dbReference type="EMBL" id="KAJ2922981.1"/>
    </source>
</evidence>
<evidence type="ECO:0000256" key="1">
    <source>
        <dbReference type="ARBA" id="ARBA00005382"/>
    </source>
</evidence>
<accession>A0A9W8IU21</accession>
<reference evidence="7" key="1">
    <citation type="submission" date="2022-06" db="EMBL/GenBank/DDBJ databases">
        <title>Genome Sequence of Candolleomyces eurysporus.</title>
        <authorList>
            <person name="Buettner E."/>
        </authorList>
    </citation>
    <scope>NUCLEOTIDE SEQUENCE</scope>
    <source>
        <strain evidence="7">VTCC 930004</strain>
    </source>
</reference>
<dbReference type="GO" id="GO:0016020">
    <property type="term" value="C:membrane"/>
    <property type="evidence" value="ECO:0007669"/>
    <property type="project" value="GOC"/>
</dbReference>